<feature type="non-terminal residue" evidence="1">
    <location>
        <position position="14"/>
    </location>
</feature>
<proteinExistence type="predicted"/>
<accession>A0A820N4X9</accession>
<reference evidence="1" key="1">
    <citation type="submission" date="2021-02" db="EMBL/GenBank/DDBJ databases">
        <authorList>
            <person name="Nowell W R."/>
        </authorList>
    </citation>
    <scope>NUCLEOTIDE SEQUENCE</scope>
</reference>
<organism evidence="1 2">
    <name type="scientific">Adineta steineri</name>
    <dbReference type="NCBI Taxonomy" id="433720"/>
    <lineage>
        <taxon>Eukaryota</taxon>
        <taxon>Metazoa</taxon>
        <taxon>Spiralia</taxon>
        <taxon>Gnathifera</taxon>
        <taxon>Rotifera</taxon>
        <taxon>Eurotatoria</taxon>
        <taxon>Bdelloidea</taxon>
        <taxon>Adinetida</taxon>
        <taxon>Adinetidae</taxon>
        <taxon>Adineta</taxon>
    </lineage>
</organism>
<evidence type="ECO:0000313" key="2">
    <source>
        <dbReference type="Proteomes" id="UP000663844"/>
    </source>
</evidence>
<sequence length="14" mass="1402">MLGSGPVTEIDSPV</sequence>
<gene>
    <name evidence="1" type="ORF">OXD698_LOCUS50414</name>
</gene>
<protein>
    <submittedName>
        <fullName evidence="1">Uncharacterized protein</fullName>
    </submittedName>
</protein>
<dbReference type="Proteomes" id="UP000663844">
    <property type="component" value="Unassembled WGS sequence"/>
</dbReference>
<name>A0A820N4X9_9BILA</name>
<comment type="caution">
    <text evidence="1">The sequence shown here is derived from an EMBL/GenBank/DDBJ whole genome shotgun (WGS) entry which is preliminary data.</text>
</comment>
<evidence type="ECO:0000313" key="1">
    <source>
        <dbReference type="EMBL" id="CAF4381963.1"/>
    </source>
</evidence>
<dbReference type="EMBL" id="CAJOAZ010024134">
    <property type="protein sequence ID" value="CAF4381963.1"/>
    <property type="molecule type" value="Genomic_DNA"/>
</dbReference>